<reference evidence="2 3" key="1">
    <citation type="submission" date="2024-02" db="EMBL/GenBank/DDBJ databases">
        <title>de novo genome assembly of Solanum bulbocastanum strain 11H21.</title>
        <authorList>
            <person name="Hosaka A.J."/>
        </authorList>
    </citation>
    <scope>NUCLEOTIDE SEQUENCE [LARGE SCALE GENOMIC DNA]</scope>
    <source>
        <tissue evidence="2">Young leaves</tissue>
    </source>
</reference>
<feature type="compositionally biased region" description="Acidic residues" evidence="1">
    <location>
        <begin position="185"/>
        <end position="195"/>
    </location>
</feature>
<sequence>MVEVTIYFHHGGEWLTSPEPHYDRGYATYCKGYDPELISFIDLLNEYINKLDSVGVQELIVLASTGKYFKIIDDEGGLLEVVRTVLAEAHQRYCARHIEANWCKRWGKELVKLVGRPNFMREREKDEALKRQEVWKQTRKGKVMTCSNCGEQNHNASGCEKGKQPAKQGKESGRRKKRQLRSGLVDEDEASEEDINCTAPQPTQETQFEYVSSSSYFLVAEDMMMTLG</sequence>
<evidence type="ECO:0000256" key="1">
    <source>
        <dbReference type="SAM" id="MobiDB-lite"/>
    </source>
</evidence>
<feature type="compositionally biased region" description="Basic and acidic residues" evidence="1">
    <location>
        <begin position="160"/>
        <end position="172"/>
    </location>
</feature>
<accession>A0AAN8T1G9</accession>
<evidence type="ECO:0000313" key="2">
    <source>
        <dbReference type="EMBL" id="KAK6777829.1"/>
    </source>
</evidence>
<dbReference type="Proteomes" id="UP001371456">
    <property type="component" value="Unassembled WGS sequence"/>
</dbReference>
<organism evidence="2 3">
    <name type="scientific">Solanum bulbocastanum</name>
    <name type="common">Wild potato</name>
    <dbReference type="NCBI Taxonomy" id="147425"/>
    <lineage>
        <taxon>Eukaryota</taxon>
        <taxon>Viridiplantae</taxon>
        <taxon>Streptophyta</taxon>
        <taxon>Embryophyta</taxon>
        <taxon>Tracheophyta</taxon>
        <taxon>Spermatophyta</taxon>
        <taxon>Magnoliopsida</taxon>
        <taxon>eudicotyledons</taxon>
        <taxon>Gunneridae</taxon>
        <taxon>Pentapetalae</taxon>
        <taxon>asterids</taxon>
        <taxon>lamiids</taxon>
        <taxon>Solanales</taxon>
        <taxon>Solanaceae</taxon>
        <taxon>Solanoideae</taxon>
        <taxon>Solaneae</taxon>
        <taxon>Solanum</taxon>
    </lineage>
</organism>
<feature type="region of interest" description="Disordered" evidence="1">
    <location>
        <begin position="154"/>
        <end position="205"/>
    </location>
</feature>
<dbReference type="AlphaFoldDB" id="A0AAN8T1G9"/>
<keyword evidence="3" id="KW-1185">Reference proteome</keyword>
<gene>
    <name evidence="2" type="ORF">RDI58_024547</name>
</gene>
<evidence type="ECO:0000313" key="3">
    <source>
        <dbReference type="Proteomes" id="UP001371456"/>
    </source>
</evidence>
<dbReference type="EMBL" id="JBANQN010000010">
    <property type="protein sequence ID" value="KAK6777829.1"/>
    <property type="molecule type" value="Genomic_DNA"/>
</dbReference>
<proteinExistence type="predicted"/>
<protein>
    <submittedName>
        <fullName evidence="2">Uncharacterized protein</fullName>
    </submittedName>
</protein>
<name>A0AAN8T1G9_SOLBU</name>
<comment type="caution">
    <text evidence="2">The sequence shown here is derived from an EMBL/GenBank/DDBJ whole genome shotgun (WGS) entry which is preliminary data.</text>
</comment>